<sequence>MQPKFLLIAGGAALGLASPVAAQMDHSNMPGMKMPPSNTPAVKKPAAKKPAAKKPAATKPVARKASPKPAARSTPPAKTGSGAKPAANQPAKPPAPATIVADPHAGHDMTTMPGMNTPGANPNPNTAHDMSAMPSASGGAASGQPSTRQGMDHGSMPGMGQSSGAMQGMPGHDMGSMPSGTGAAMIGTNLQAGTAPPPPIPTDRAADQVYSAAAMAHSQQHLRSMHGGQNFSQVIFNLAEVQIRDGRDAYRWDGSAWYGGDVNRLVLKTEGEGNFGRSLERAELQALYARAIGPYTDFQAGIRYDFKPNPSRVYATVGFESLAPGFFDVEGALFLSSKGDVLGRVEGYYDQRITQRLILQPRVEAEFAAQDVPADRIGSGLSDIELGLRLRYEVKREFAPYIGVSYERRVGRSARFAREDGEDAISTSLVLGIRTWF</sequence>
<feature type="region of interest" description="Disordered" evidence="1">
    <location>
        <begin position="181"/>
        <end position="200"/>
    </location>
</feature>
<dbReference type="GO" id="GO:0006878">
    <property type="term" value="P:intracellular copper ion homeostasis"/>
    <property type="evidence" value="ECO:0007669"/>
    <property type="project" value="InterPro"/>
</dbReference>
<dbReference type="InterPro" id="IPR007939">
    <property type="entry name" value="Cu-R_B_prcur"/>
</dbReference>
<dbReference type="GO" id="GO:0005507">
    <property type="term" value="F:copper ion binding"/>
    <property type="evidence" value="ECO:0007669"/>
    <property type="project" value="InterPro"/>
</dbReference>
<evidence type="ECO:0000256" key="1">
    <source>
        <dbReference type="SAM" id="MobiDB-lite"/>
    </source>
</evidence>
<reference evidence="3 4" key="1">
    <citation type="submission" date="2020-05" db="EMBL/GenBank/DDBJ databases">
        <title>Draft Genome Sequences of Sphingomonas sp. Isolated from the International Space Station.</title>
        <authorList>
            <person name="Bijlani S."/>
            <person name="Singh N.K."/>
            <person name="Mason C.E."/>
            <person name="Wang C.C."/>
            <person name="Venkateswaran K."/>
        </authorList>
    </citation>
    <scope>NUCLEOTIDE SEQUENCE [LARGE SCALE GENOMIC DNA]</scope>
    <source>
        <strain evidence="3 4">FKI-L5-BR-P1</strain>
    </source>
</reference>
<comment type="caution">
    <text evidence="3">The sequence shown here is derived from an EMBL/GenBank/DDBJ whole genome shotgun (WGS) entry which is preliminary data.</text>
</comment>
<feature type="region of interest" description="Disordered" evidence="1">
    <location>
        <begin position="25"/>
        <end position="165"/>
    </location>
</feature>
<evidence type="ECO:0000313" key="3">
    <source>
        <dbReference type="EMBL" id="NNG56453.1"/>
    </source>
</evidence>
<organism evidence="3 4">
    <name type="scientific">Sphingomonas paucimobilis</name>
    <name type="common">Pseudomonas paucimobilis</name>
    <dbReference type="NCBI Taxonomy" id="13689"/>
    <lineage>
        <taxon>Bacteria</taxon>
        <taxon>Pseudomonadati</taxon>
        <taxon>Pseudomonadota</taxon>
        <taxon>Alphaproteobacteria</taxon>
        <taxon>Sphingomonadales</taxon>
        <taxon>Sphingomonadaceae</taxon>
        <taxon>Sphingomonas</taxon>
    </lineage>
</organism>
<feature type="compositionally biased region" description="Low complexity" evidence="1">
    <location>
        <begin position="112"/>
        <end position="127"/>
    </location>
</feature>
<dbReference type="OrthoDB" id="9778934at2"/>
<protein>
    <submittedName>
        <fullName evidence="3">Copper resistance protein B</fullName>
    </submittedName>
</protein>
<proteinExistence type="predicted"/>
<dbReference type="Pfam" id="PF05275">
    <property type="entry name" value="CopB"/>
    <property type="match status" value="1"/>
</dbReference>
<dbReference type="RefSeq" id="WP_007407010.1">
    <property type="nucleotide sequence ID" value="NZ_CAURAN010000080.1"/>
</dbReference>
<feature type="compositionally biased region" description="Low complexity" evidence="1">
    <location>
        <begin position="154"/>
        <end position="165"/>
    </location>
</feature>
<evidence type="ECO:0000313" key="4">
    <source>
        <dbReference type="Proteomes" id="UP000550136"/>
    </source>
</evidence>
<dbReference type="Proteomes" id="UP000550136">
    <property type="component" value="Unassembled WGS sequence"/>
</dbReference>
<feature type="chain" id="PRO_5043354745" evidence="2">
    <location>
        <begin position="23"/>
        <end position="437"/>
    </location>
</feature>
<dbReference type="AlphaFoldDB" id="A0A031J148"/>
<gene>
    <name evidence="3" type="ORF">HKX06_03520</name>
</gene>
<dbReference type="STRING" id="13689.BV96_04550"/>
<keyword evidence="2" id="KW-0732">Signal</keyword>
<feature type="signal peptide" evidence="2">
    <location>
        <begin position="1"/>
        <end position="22"/>
    </location>
</feature>
<dbReference type="GeneID" id="44135483"/>
<name>A0A031J148_SPHPI</name>
<evidence type="ECO:0000256" key="2">
    <source>
        <dbReference type="SAM" id="SignalP"/>
    </source>
</evidence>
<dbReference type="GO" id="GO:0009279">
    <property type="term" value="C:cell outer membrane"/>
    <property type="evidence" value="ECO:0007669"/>
    <property type="project" value="InterPro"/>
</dbReference>
<dbReference type="EMBL" id="JABEOU010000013">
    <property type="protein sequence ID" value="NNG56453.1"/>
    <property type="molecule type" value="Genomic_DNA"/>
</dbReference>
<accession>A0A031J148</accession>